<dbReference type="EMBL" id="LSFN01000005">
    <property type="protein sequence ID" value="OAB76962.1"/>
    <property type="molecule type" value="Genomic_DNA"/>
</dbReference>
<comment type="caution">
    <text evidence="1">The sequence shown here is derived from an EMBL/GenBank/DDBJ whole genome shotgun (WGS) entry which is preliminary data.</text>
</comment>
<accession>A0A167FW42</accession>
<dbReference type="STRING" id="1763538.LPB68_18640"/>
<reference evidence="1 2" key="1">
    <citation type="submission" date="2016-02" db="EMBL/GenBank/DDBJ databases">
        <title>Paenibacillus sp. LPB0068, isolated from Crassostrea gigas.</title>
        <authorList>
            <person name="Shin S.-K."/>
            <person name="Yi H."/>
        </authorList>
    </citation>
    <scope>NUCLEOTIDE SEQUENCE [LARGE SCALE GENOMIC DNA]</scope>
    <source>
        <strain evidence="1 2">LPB0068</strain>
    </source>
</reference>
<evidence type="ECO:0000313" key="1">
    <source>
        <dbReference type="EMBL" id="OAB76962.1"/>
    </source>
</evidence>
<dbReference type="AlphaFoldDB" id="A0A167FW42"/>
<dbReference type="Proteomes" id="UP000077134">
    <property type="component" value="Unassembled WGS sequence"/>
</dbReference>
<dbReference type="RefSeq" id="WP_068656187.1">
    <property type="nucleotide sequence ID" value="NZ_CP017770.1"/>
</dbReference>
<proteinExistence type="predicted"/>
<sequence>MSRVYSRTVIENVKLQLLNRLGLKQVFYKEQIGDDLIYEAVGFDKGSEHRFRIRTKTGTIDEFISGKWMKVNKFKINL</sequence>
<evidence type="ECO:0000313" key="2">
    <source>
        <dbReference type="Proteomes" id="UP000077134"/>
    </source>
</evidence>
<protein>
    <submittedName>
        <fullName evidence="1">Uncharacterized protein</fullName>
    </submittedName>
</protein>
<organism evidence="1 2">
    <name type="scientific">Paenibacillus crassostreae</name>
    <dbReference type="NCBI Taxonomy" id="1763538"/>
    <lineage>
        <taxon>Bacteria</taxon>
        <taxon>Bacillati</taxon>
        <taxon>Bacillota</taxon>
        <taxon>Bacilli</taxon>
        <taxon>Bacillales</taxon>
        <taxon>Paenibacillaceae</taxon>
        <taxon>Paenibacillus</taxon>
    </lineage>
</organism>
<keyword evidence="2" id="KW-1185">Reference proteome</keyword>
<dbReference type="KEGG" id="pcx:LPB68_18640"/>
<gene>
    <name evidence="1" type="ORF">PNBC_06095</name>
</gene>
<dbReference type="OrthoDB" id="2636517at2"/>
<name>A0A167FW42_9BACL</name>